<dbReference type="PANTHER" id="PTHR28557">
    <property type="entry name" value="PROTEIN SLX4IP"/>
    <property type="match status" value="1"/>
</dbReference>
<organism evidence="2 3">
    <name type="scientific">Alligator mississippiensis</name>
    <name type="common">American alligator</name>
    <dbReference type="NCBI Taxonomy" id="8496"/>
    <lineage>
        <taxon>Eukaryota</taxon>
        <taxon>Metazoa</taxon>
        <taxon>Chordata</taxon>
        <taxon>Craniata</taxon>
        <taxon>Vertebrata</taxon>
        <taxon>Euteleostomi</taxon>
        <taxon>Archelosauria</taxon>
        <taxon>Archosauria</taxon>
        <taxon>Crocodylia</taxon>
        <taxon>Alligatoridae</taxon>
        <taxon>Alligatorinae</taxon>
        <taxon>Alligator</taxon>
    </lineage>
</organism>
<dbReference type="Proteomes" id="UP000050525">
    <property type="component" value="Unassembled WGS sequence"/>
</dbReference>
<name>A0A151MGW7_ALLMI</name>
<dbReference type="EMBL" id="AKHW03006178">
    <property type="protein sequence ID" value="KYO23749.1"/>
    <property type="molecule type" value="Genomic_DNA"/>
</dbReference>
<dbReference type="STRING" id="8496.A0A151MGW7"/>
<feature type="region of interest" description="Disordered" evidence="1">
    <location>
        <begin position="182"/>
        <end position="249"/>
    </location>
</feature>
<accession>A0A151MGW7</accession>
<feature type="compositionally biased region" description="Basic and acidic residues" evidence="1">
    <location>
        <begin position="213"/>
        <end position="242"/>
    </location>
</feature>
<dbReference type="eggNOG" id="ENOG502QQHZ">
    <property type="taxonomic scope" value="Eukaryota"/>
</dbReference>
<evidence type="ECO:0000256" key="1">
    <source>
        <dbReference type="SAM" id="MobiDB-lite"/>
    </source>
</evidence>
<keyword evidence="3" id="KW-1185">Reference proteome</keyword>
<comment type="caution">
    <text evidence="2">The sequence shown here is derived from an EMBL/GenBank/DDBJ whole genome shotgun (WGS) entry which is preliminary data.</text>
</comment>
<sequence length="249" mass="28806">MHFELTVMASNKFVIKCGNFAVLVDFHILPQGPSKDTSWFSDHEKEEVCMLLKDSIDSRVKQYLEARKQRGQWKHMEYTKPIPLSLKGASFHITAYFMKRWVNLRCVVEDQYRELHVFPERLMVCASRLESNPSPWTSENGALKEKLSNGTSEYFAESAEKKKYNIPLTQQIKQDILKDIAKRKKTSNGNSSKPQTREDTMKVYLGSVNSETGNRKNERQTPSDPQSEAKCRRIEQPKDCKNAAESFLF</sequence>
<dbReference type="AlphaFoldDB" id="A0A151MGW7"/>
<protein>
    <submittedName>
        <fullName evidence="2">Protein SLX4IP</fullName>
    </submittedName>
</protein>
<evidence type="ECO:0000313" key="2">
    <source>
        <dbReference type="EMBL" id="KYO23749.1"/>
    </source>
</evidence>
<reference evidence="2 3" key="1">
    <citation type="journal article" date="2012" name="Genome Biol.">
        <title>Sequencing three crocodilian genomes to illuminate the evolution of archosaurs and amniotes.</title>
        <authorList>
            <person name="St John J.A."/>
            <person name="Braun E.L."/>
            <person name="Isberg S.R."/>
            <person name="Miles L.G."/>
            <person name="Chong A.Y."/>
            <person name="Gongora J."/>
            <person name="Dalzell P."/>
            <person name="Moran C."/>
            <person name="Bed'hom B."/>
            <person name="Abzhanov A."/>
            <person name="Burgess S.C."/>
            <person name="Cooksey A.M."/>
            <person name="Castoe T.A."/>
            <person name="Crawford N.G."/>
            <person name="Densmore L.D."/>
            <person name="Drew J.C."/>
            <person name="Edwards S.V."/>
            <person name="Faircloth B.C."/>
            <person name="Fujita M.K."/>
            <person name="Greenwold M.J."/>
            <person name="Hoffmann F.G."/>
            <person name="Howard J.M."/>
            <person name="Iguchi T."/>
            <person name="Janes D.E."/>
            <person name="Khan S.Y."/>
            <person name="Kohno S."/>
            <person name="de Koning A.J."/>
            <person name="Lance S.L."/>
            <person name="McCarthy F.M."/>
            <person name="McCormack J.E."/>
            <person name="Merchant M.E."/>
            <person name="Peterson D.G."/>
            <person name="Pollock D.D."/>
            <person name="Pourmand N."/>
            <person name="Raney B.J."/>
            <person name="Roessler K.A."/>
            <person name="Sanford J.R."/>
            <person name="Sawyer R.H."/>
            <person name="Schmidt C.J."/>
            <person name="Triplett E.W."/>
            <person name="Tuberville T.D."/>
            <person name="Venegas-Anaya M."/>
            <person name="Howard J.T."/>
            <person name="Jarvis E.D."/>
            <person name="Guillette L.J.Jr."/>
            <person name="Glenn T.C."/>
            <person name="Green R.E."/>
            <person name="Ray D.A."/>
        </authorList>
    </citation>
    <scope>NUCLEOTIDE SEQUENCE [LARGE SCALE GENOMIC DNA]</scope>
    <source>
        <strain evidence="2">KSC_2009_1</strain>
    </source>
</reference>
<proteinExistence type="predicted"/>
<evidence type="ECO:0000313" key="3">
    <source>
        <dbReference type="Proteomes" id="UP000050525"/>
    </source>
</evidence>
<dbReference type="Pfam" id="PF15744">
    <property type="entry name" value="UPF0492"/>
    <property type="match status" value="1"/>
</dbReference>
<dbReference type="PANTHER" id="PTHR28557:SF1">
    <property type="entry name" value="PROTEIN SLX4IP"/>
    <property type="match status" value="1"/>
</dbReference>
<dbReference type="InterPro" id="IPR031479">
    <property type="entry name" value="SLX4IP"/>
</dbReference>
<gene>
    <name evidence="2" type="primary">SLX4IP</name>
    <name evidence="2" type="ORF">Y1Q_0002362</name>
</gene>